<dbReference type="CDD" id="cd18552">
    <property type="entry name" value="ABC_6TM_MsbA_like"/>
    <property type="match status" value="1"/>
</dbReference>
<accession>A0ABS9D5A0</accession>
<proteinExistence type="predicted"/>
<evidence type="ECO:0000256" key="7">
    <source>
        <dbReference type="ARBA" id="ARBA00022967"/>
    </source>
</evidence>
<dbReference type="InterPro" id="IPR036640">
    <property type="entry name" value="ABC1_TM_sf"/>
</dbReference>
<dbReference type="InterPro" id="IPR003593">
    <property type="entry name" value="AAA+_ATPase"/>
</dbReference>
<dbReference type="InterPro" id="IPR011527">
    <property type="entry name" value="ABC1_TM_dom"/>
</dbReference>
<evidence type="ECO:0000256" key="6">
    <source>
        <dbReference type="ARBA" id="ARBA00022840"/>
    </source>
</evidence>
<organism evidence="14 15">
    <name type="scientific">Paraglaciecola algarum</name>
    <dbReference type="NCBI Taxonomy" id="3050085"/>
    <lineage>
        <taxon>Bacteria</taxon>
        <taxon>Pseudomonadati</taxon>
        <taxon>Pseudomonadota</taxon>
        <taxon>Gammaproteobacteria</taxon>
        <taxon>Alteromonadales</taxon>
        <taxon>Alteromonadaceae</taxon>
        <taxon>Paraglaciecola</taxon>
    </lineage>
</organism>
<dbReference type="InterPro" id="IPR027417">
    <property type="entry name" value="P-loop_NTPase"/>
</dbReference>
<keyword evidence="5" id="KW-0547">Nucleotide-binding</keyword>
<evidence type="ECO:0000313" key="15">
    <source>
        <dbReference type="Proteomes" id="UP001521137"/>
    </source>
</evidence>
<keyword evidence="6" id="KW-0067">ATP-binding</keyword>
<feature type="domain" description="ABC transmembrane type-1" evidence="13">
    <location>
        <begin position="31"/>
        <end position="313"/>
    </location>
</feature>
<evidence type="ECO:0000259" key="12">
    <source>
        <dbReference type="PROSITE" id="PS50893"/>
    </source>
</evidence>
<feature type="domain" description="ABC transporter" evidence="12">
    <location>
        <begin position="345"/>
        <end position="581"/>
    </location>
</feature>
<dbReference type="Pfam" id="PF00005">
    <property type="entry name" value="ABC_tran"/>
    <property type="match status" value="1"/>
</dbReference>
<dbReference type="NCBIfam" id="TIGR02203">
    <property type="entry name" value="MsbA_lipidA"/>
    <property type="match status" value="1"/>
</dbReference>
<evidence type="ECO:0000256" key="10">
    <source>
        <dbReference type="ARBA" id="ARBA00023136"/>
    </source>
</evidence>
<dbReference type="Gene3D" id="1.20.1560.10">
    <property type="entry name" value="ABC transporter type 1, transmembrane domain"/>
    <property type="match status" value="1"/>
</dbReference>
<evidence type="ECO:0000256" key="9">
    <source>
        <dbReference type="ARBA" id="ARBA00023055"/>
    </source>
</evidence>
<dbReference type="PROSITE" id="PS00211">
    <property type="entry name" value="ABC_TRANSPORTER_1"/>
    <property type="match status" value="1"/>
</dbReference>
<dbReference type="PANTHER" id="PTHR43394:SF1">
    <property type="entry name" value="ATP-BINDING CASSETTE SUB-FAMILY B MEMBER 10, MITOCHONDRIAL"/>
    <property type="match status" value="1"/>
</dbReference>
<evidence type="ECO:0000256" key="11">
    <source>
        <dbReference type="SAM" id="Phobius"/>
    </source>
</evidence>
<dbReference type="EMBL" id="JAKGAS010000001">
    <property type="protein sequence ID" value="MCF2946989.1"/>
    <property type="molecule type" value="Genomic_DNA"/>
</dbReference>
<sequence length="590" mass="65264">MSHSNDLNSAQSDKIFSRFSLYLKDFKLAFVIAVLGMIGYSFIDVYVITRLQPVIDDSLGNGDYSYLRMAAYFIVPIFILRGIFNFMGTYTVAWIGNHVVMKMRQQLFQKYIHLPVAFHDSNGTGQLISKVTYDTEQVSNAAGRALLILVRDGAFVVFLLGSMFVNSWQLSLIFLLIGPLVAVIVSYVSKRFRIVSKTIQEAMGGLTSSVEQVLKGHKVVLMFGGQSIEDKSFQAKNNHNRQQNMKLIVARILSVSSIQVIASIALAFVLLVASYPGLVEGLTPGVLVGIFVSMVALLKPLKQLTTVNSEFQKGMAACVSIFEVLDQQIELDEGTQRLERARGKIEFKHVEFSYPNTQEPALQDISFTVQPGQTFALVGRSGSGKSTISSLLTRFYNNQVGQILLDDVLLKDLPLKDLRKQFALVSQHVVLFNDTIANNIAYGSEGKVSREQILQAAKTAHVIEFLEQLPQGLDTIVGENGFMLSGGQRQRLAIARALLLDAPILILDEATSALDTESEKLIQDALDKLQQNRTSIVVAHRLSTIENADQILVIDNGKIIEQGDHSSLLNNKGAYSQLYNLQFGEETQGK</sequence>
<keyword evidence="3" id="KW-1003">Cell membrane</keyword>
<dbReference type="SUPFAM" id="SSF52540">
    <property type="entry name" value="P-loop containing nucleoside triphosphate hydrolases"/>
    <property type="match status" value="1"/>
</dbReference>
<keyword evidence="15" id="KW-1185">Reference proteome</keyword>
<evidence type="ECO:0000256" key="3">
    <source>
        <dbReference type="ARBA" id="ARBA00022475"/>
    </source>
</evidence>
<gene>
    <name evidence="14" type="primary">msbA</name>
    <name evidence="14" type="ORF">L0668_02645</name>
</gene>
<dbReference type="SUPFAM" id="SSF90123">
    <property type="entry name" value="ABC transporter transmembrane region"/>
    <property type="match status" value="1"/>
</dbReference>
<dbReference type="SMART" id="SM00382">
    <property type="entry name" value="AAA"/>
    <property type="match status" value="1"/>
</dbReference>
<keyword evidence="4 11" id="KW-0812">Transmembrane</keyword>
<dbReference type="PROSITE" id="PS50893">
    <property type="entry name" value="ABC_TRANSPORTER_2"/>
    <property type="match status" value="1"/>
</dbReference>
<evidence type="ECO:0000256" key="1">
    <source>
        <dbReference type="ARBA" id="ARBA00004651"/>
    </source>
</evidence>
<dbReference type="Gene3D" id="3.40.50.300">
    <property type="entry name" value="P-loop containing nucleotide triphosphate hydrolases"/>
    <property type="match status" value="1"/>
</dbReference>
<feature type="transmembrane region" description="Helical" evidence="11">
    <location>
        <begin position="170"/>
        <end position="188"/>
    </location>
</feature>
<dbReference type="RefSeq" id="WP_235310504.1">
    <property type="nucleotide sequence ID" value="NZ_JAKGAS010000001.1"/>
</dbReference>
<dbReference type="InterPro" id="IPR039421">
    <property type="entry name" value="Type_1_exporter"/>
</dbReference>
<evidence type="ECO:0000259" key="13">
    <source>
        <dbReference type="PROSITE" id="PS50929"/>
    </source>
</evidence>
<reference evidence="14 15" key="1">
    <citation type="submission" date="2022-01" db="EMBL/GenBank/DDBJ databases">
        <title>Paraglaciecola sp. G1-23.</title>
        <authorList>
            <person name="Jin M.S."/>
            <person name="Han D.M."/>
            <person name="Kim H.M."/>
            <person name="Jeon C.O."/>
        </authorList>
    </citation>
    <scope>NUCLEOTIDE SEQUENCE [LARGE SCALE GENOMIC DNA]</scope>
    <source>
        <strain evidence="14 15">G1-23</strain>
    </source>
</reference>
<dbReference type="InterPro" id="IPR003439">
    <property type="entry name" value="ABC_transporter-like_ATP-bd"/>
</dbReference>
<feature type="transmembrane region" description="Helical" evidence="11">
    <location>
        <begin position="28"/>
        <end position="49"/>
    </location>
</feature>
<evidence type="ECO:0000256" key="5">
    <source>
        <dbReference type="ARBA" id="ARBA00022741"/>
    </source>
</evidence>
<feature type="transmembrane region" description="Helical" evidence="11">
    <location>
        <begin position="248"/>
        <end position="275"/>
    </location>
</feature>
<dbReference type="PANTHER" id="PTHR43394">
    <property type="entry name" value="ATP-DEPENDENT PERMEASE MDL1, MITOCHONDRIAL"/>
    <property type="match status" value="1"/>
</dbReference>
<dbReference type="Pfam" id="PF00664">
    <property type="entry name" value="ABC_membrane"/>
    <property type="match status" value="1"/>
</dbReference>
<dbReference type="InterPro" id="IPR017871">
    <property type="entry name" value="ABC_transporter-like_CS"/>
</dbReference>
<evidence type="ECO:0000256" key="2">
    <source>
        <dbReference type="ARBA" id="ARBA00022448"/>
    </source>
</evidence>
<dbReference type="PROSITE" id="PS50929">
    <property type="entry name" value="ABC_TM1F"/>
    <property type="match status" value="1"/>
</dbReference>
<protein>
    <submittedName>
        <fullName evidence="14">Lipid A export permease/ATP-binding protein MsbA</fullName>
    </submittedName>
</protein>
<comment type="subcellular location">
    <subcellularLocation>
        <location evidence="1">Cell membrane</location>
        <topology evidence="1">Multi-pass membrane protein</topology>
    </subcellularLocation>
</comment>
<evidence type="ECO:0000256" key="8">
    <source>
        <dbReference type="ARBA" id="ARBA00022989"/>
    </source>
</evidence>
<dbReference type="InterPro" id="IPR011917">
    <property type="entry name" value="ABC_transpr_lipidA"/>
</dbReference>
<keyword evidence="8 11" id="KW-1133">Transmembrane helix</keyword>
<keyword evidence="9" id="KW-0445">Lipid transport</keyword>
<keyword evidence="2" id="KW-0813">Transport</keyword>
<evidence type="ECO:0000256" key="4">
    <source>
        <dbReference type="ARBA" id="ARBA00022692"/>
    </source>
</evidence>
<comment type="caution">
    <text evidence="14">The sequence shown here is derived from an EMBL/GenBank/DDBJ whole genome shotgun (WGS) entry which is preliminary data.</text>
</comment>
<keyword evidence="7" id="KW-1278">Translocase</keyword>
<dbReference type="Proteomes" id="UP001521137">
    <property type="component" value="Unassembled WGS sequence"/>
</dbReference>
<keyword evidence="10 11" id="KW-0472">Membrane</keyword>
<evidence type="ECO:0000313" key="14">
    <source>
        <dbReference type="EMBL" id="MCF2946989.1"/>
    </source>
</evidence>
<feature type="transmembrane region" description="Helical" evidence="11">
    <location>
        <begin position="69"/>
        <end position="95"/>
    </location>
</feature>
<name>A0ABS9D5A0_9ALTE</name>
<feature type="transmembrane region" description="Helical" evidence="11">
    <location>
        <begin position="281"/>
        <end position="298"/>
    </location>
</feature>